<dbReference type="SMART" id="SM00850">
    <property type="entry name" value="LytTR"/>
    <property type="match status" value="1"/>
</dbReference>
<keyword evidence="1" id="KW-0963">Cytoplasm</keyword>
<evidence type="ECO:0000256" key="2">
    <source>
        <dbReference type="ARBA" id="ARBA00023012"/>
    </source>
</evidence>
<dbReference type="InterPro" id="IPR007492">
    <property type="entry name" value="LytTR_DNA-bd_dom"/>
</dbReference>
<dbReference type="InterPro" id="IPR046947">
    <property type="entry name" value="LytR-like"/>
</dbReference>
<organism evidence="5 6">
    <name type="scientific">Carnobacterium divergens</name>
    <name type="common">Lactobacillus divergens</name>
    <dbReference type="NCBI Taxonomy" id="2748"/>
    <lineage>
        <taxon>Bacteria</taxon>
        <taxon>Bacillati</taxon>
        <taxon>Bacillota</taxon>
        <taxon>Bacilli</taxon>
        <taxon>Lactobacillales</taxon>
        <taxon>Carnobacteriaceae</taxon>
        <taxon>Carnobacterium</taxon>
    </lineage>
</organism>
<gene>
    <name evidence="5" type="ORF">CKN69_05515</name>
</gene>
<evidence type="ECO:0000259" key="4">
    <source>
        <dbReference type="PROSITE" id="PS50930"/>
    </source>
</evidence>
<dbReference type="PANTHER" id="PTHR37299:SF3">
    <property type="entry name" value="STAGE 0 SPORULATION PROTEIN A HOMOLOG"/>
    <property type="match status" value="1"/>
</dbReference>
<comment type="caution">
    <text evidence="5">The sequence shown here is derived from an EMBL/GenBank/DDBJ whole genome shotgun (WGS) entry which is preliminary data.</text>
</comment>
<dbReference type="GO" id="GO:0000156">
    <property type="term" value="F:phosphorelay response regulator activity"/>
    <property type="evidence" value="ECO:0007669"/>
    <property type="project" value="InterPro"/>
</dbReference>
<dbReference type="EMBL" id="NRPP01000010">
    <property type="protein sequence ID" value="TFJ27308.1"/>
    <property type="molecule type" value="Genomic_DNA"/>
</dbReference>
<dbReference type="Proteomes" id="UP000297938">
    <property type="component" value="Unassembled WGS sequence"/>
</dbReference>
<proteinExistence type="predicted"/>
<protein>
    <recommendedName>
        <fullName evidence="4">HTH LytTR-type domain-containing protein</fullName>
    </recommendedName>
</protein>
<evidence type="ECO:0000313" key="5">
    <source>
        <dbReference type="EMBL" id="TFJ27308.1"/>
    </source>
</evidence>
<dbReference type="RefSeq" id="WP_135025905.1">
    <property type="nucleotide sequence ID" value="NZ_JALRMQ010000005.1"/>
</dbReference>
<evidence type="ECO:0000256" key="1">
    <source>
        <dbReference type="ARBA" id="ARBA00022490"/>
    </source>
</evidence>
<accession>A0A7Z8G520</accession>
<dbReference type="AlphaFoldDB" id="A0A7Z8G520"/>
<name>A0A7Z8G520_CARDV</name>
<dbReference type="GO" id="GO:0003677">
    <property type="term" value="F:DNA binding"/>
    <property type="evidence" value="ECO:0007669"/>
    <property type="project" value="InterPro"/>
</dbReference>
<dbReference type="PANTHER" id="PTHR37299">
    <property type="entry name" value="TRANSCRIPTIONAL REGULATOR-RELATED"/>
    <property type="match status" value="1"/>
</dbReference>
<dbReference type="Gene3D" id="2.40.50.1020">
    <property type="entry name" value="LytTr DNA-binding domain"/>
    <property type="match status" value="1"/>
</dbReference>
<dbReference type="PROSITE" id="PS50930">
    <property type="entry name" value="HTH_LYTTR"/>
    <property type="match status" value="1"/>
</dbReference>
<sequence length="255" mass="29921">MMNIFICGFDEKYTKELEKVIQEELHLANEESIKYRLFHDGPIELIKALNKNVLNGLYFFPIRMDGPYNGIEIGQKIRQLDPLCKIVYITSLIELTGWIINNKIEVLDILQKKAPELLRSDLYECILETHKRNGNSNNIRNNCISINCDEEILFLRMSDIYYFETSTTPHKIIVYTIKGNFEFYGKMKDICNKSSSFFRCHKSYIVNLNNIKCISKKSRMITLGNDLTCFFSEKAYRDLINEMKNLIEFEVTEIS</sequence>
<dbReference type="Pfam" id="PF04397">
    <property type="entry name" value="LytTR"/>
    <property type="match status" value="1"/>
</dbReference>
<reference evidence="5 6" key="1">
    <citation type="journal article" date="2018" name="Int. J. Food Microbiol.">
        <title>Growth of Carnobacterium spp. isolated from chilled vacuum-packaged meat under relevant acidic conditions.</title>
        <authorList>
            <person name="Zhang P."/>
            <person name="Badoni M."/>
            <person name="Ganzle M."/>
            <person name="Yang X."/>
        </authorList>
    </citation>
    <scope>NUCLEOTIDE SEQUENCE [LARGE SCALE GENOMIC DNA]</scope>
    <source>
        <strain evidence="5 6">B2</strain>
    </source>
</reference>
<keyword evidence="2" id="KW-0902">Two-component regulatory system</keyword>
<evidence type="ECO:0000313" key="6">
    <source>
        <dbReference type="Proteomes" id="UP000297938"/>
    </source>
</evidence>
<keyword evidence="3" id="KW-0010">Activator</keyword>
<feature type="domain" description="HTH LytTR-type" evidence="4">
    <location>
        <begin position="144"/>
        <end position="245"/>
    </location>
</feature>
<dbReference type="Gene3D" id="3.40.50.2300">
    <property type="match status" value="1"/>
</dbReference>
<evidence type="ECO:0000256" key="3">
    <source>
        <dbReference type="ARBA" id="ARBA00023159"/>
    </source>
</evidence>